<feature type="transmembrane region" description="Helical" evidence="6">
    <location>
        <begin position="285"/>
        <end position="308"/>
    </location>
</feature>
<evidence type="ECO:0000256" key="1">
    <source>
        <dbReference type="ARBA" id="ARBA00004651"/>
    </source>
</evidence>
<dbReference type="InterPro" id="IPR024923">
    <property type="entry name" value="PG_synth_SpoVB"/>
</dbReference>
<feature type="transmembrane region" description="Helical" evidence="6">
    <location>
        <begin position="132"/>
        <end position="148"/>
    </location>
</feature>
<feature type="transmembrane region" description="Helical" evidence="6">
    <location>
        <begin position="12"/>
        <end position="32"/>
    </location>
</feature>
<protein>
    <submittedName>
        <fullName evidence="7">PST family polysaccharide transporter</fullName>
    </submittedName>
</protein>
<dbReference type="EMBL" id="JAFBEV010000024">
    <property type="protein sequence ID" value="MBM7658828.1"/>
    <property type="molecule type" value="Genomic_DNA"/>
</dbReference>
<feature type="transmembrane region" description="Helical" evidence="6">
    <location>
        <begin position="419"/>
        <end position="438"/>
    </location>
</feature>
<proteinExistence type="predicted"/>
<feature type="transmembrane region" description="Helical" evidence="6">
    <location>
        <begin position="168"/>
        <end position="187"/>
    </location>
</feature>
<gene>
    <name evidence="7" type="ORF">JOC27_002291</name>
</gene>
<dbReference type="CDD" id="cd13124">
    <property type="entry name" value="MATE_SpoVB_like"/>
    <property type="match status" value="1"/>
</dbReference>
<keyword evidence="2" id="KW-1003">Cell membrane</keyword>
<evidence type="ECO:0000313" key="7">
    <source>
        <dbReference type="EMBL" id="MBM7658828.1"/>
    </source>
</evidence>
<dbReference type="PANTHER" id="PTHR30250">
    <property type="entry name" value="PST FAMILY PREDICTED COLANIC ACID TRANSPORTER"/>
    <property type="match status" value="1"/>
</dbReference>
<name>A0ABS2QAS0_9BACL</name>
<feature type="transmembrane region" description="Helical" evidence="6">
    <location>
        <begin position="488"/>
        <end position="508"/>
    </location>
</feature>
<dbReference type="PANTHER" id="PTHR30250:SF29">
    <property type="entry name" value="POLYSACCHARIDE BIOSYNTHESIS PROTEIN C-TERMINAL DOMAIN-CONTAINING PROTEIN"/>
    <property type="match status" value="1"/>
</dbReference>
<dbReference type="Pfam" id="PF01943">
    <property type="entry name" value="Polysacc_synt"/>
    <property type="match status" value="1"/>
</dbReference>
<keyword evidence="3 6" id="KW-0812">Transmembrane</keyword>
<comment type="caution">
    <text evidence="7">The sequence shown here is derived from an EMBL/GenBank/DDBJ whole genome shotgun (WGS) entry which is preliminary data.</text>
</comment>
<evidence type="ECO:0000256" key="5">
    <source>
        <dbReference type="ARBA" id="ARBA00023136"/>
    </source>
</evidence>
<evidence type="ECO:0000313" key="8">
    <source>
        <dbReference type="Proteomes" id="UP000823201"/>
    </source>
</evidence>
<comment type="subcellular location">
    <subcellularLocation>
        <location evidence="1">Cell membrane</location>
        <topology evidence="1">Multi-pass membrane protein</topology>
    </subcellularLocation>
</comment>
<evidence type="ECO:0000256" key="2">
    <source>
        <dbReference type="ARBA" id="ARBA00022475"/>
    </source>
</evidence>
<evidence type="ECO:0000256" key="3">
    <source>
        <dbReference type="ARBA" id="ARBA00022692"/>
    </source>
</evidence>
<feature type="transmembrane region" description="Helical" evidence="6">
    <location>
        <begin position="389"/>
        <end position="413"/>
    </location>
</feature>
<feature type="transmembrane region" description="Helical" evidence="6">
    <location>
        <begin position="52"/>
        <end position="74"/>
    </location>
</feature>
<keyword evidence="5 6" id="KW-0472">Membrane</keyword>
<feature type="transmembrane region" description="Helical" evidence="6">
    <location>
        <begin position="359"/>
        <end position="377"/>
    </location>
</feature>
<dbReference type="Proteomes" id="UP000823201">
    <property type="component" value="Unassembled WGS sequence"/>
</dbReference>
<organism evidence="7 8">
    <name type="scientific">Sporolactobacillus spathodeae</name>
    <dbReference type="NCBI Taxonomy" id="1465502"/>
    <lineage>
        <taxon>Bacteria</taxon>
        <taxon>Bacillati</taxon>
        <taxon>Bacillota</taxon>
        <taxon>Bacilli</taxon>
        <taxon>Bacillales</taxon>
        <taxon>Sporolactobacillaceae</taxon>
        <taxon>Sporolactobacillus</taxon>
    </lineage>
</organism>
<feature type="transmembrane region" description="Helical" evidence="6">
    <location>
        <begin position="193"/>
        <end position="213"/>
    </location>
</feature>
<feature type="transmembrane region" description="Helical" evidence="6">
    <location>
        <begin position="450"/>
        <end position="468"/>
    </location>
</feature>
<feature type="transmembrane region" description="Helical" evidence="6">
    <location>
        <begin position="329"/>
        <end position="353"/>
    </location>
</feature>
<feature type="transmembrane region" description="Helical" evidence="6">
    <location>
        <begin position="95"/>
        <end position="112"/>
    </location>
</feature>
<reference evidence="7 8" key="1">
    <citation type="submission" date="2021-01" db="EMBL/GenBank/DDBJ databases">
        <title>Genomic Encyclopedia of Type Strains, Phase IV (KMG-IV): sequencing the most valuable type-strain genomes for metagenomic binning, comparative biology and taxonomic classification.</title>
        <authorList>
            <person name="Goeker M."/>
        </authorList>
    </citation>
    <scope>NUCLEOTIDE SEQUENCE [LARGE SCALE GENOMIC DNA]</scope>
    <source>
        <strain evidence="7 8">DSM 100968</strain>
    </source>
</reference>
<keyword evidence="4 6" id="KW-1133">Transmembrane helix</keyword>
<accession>A0ABS2QAS0</accession>
<keyword evidence="8" id="KW-1185">Reference proteome</keyword>
<dbReference type="InterPro" id="IPR050833">
    <property type="entry name" value="Poly_Biosynth_Transport"/>
</dbReference>
<feature type="transmembrane region" description="Helical" evidence="6">
    <location>
        <begin position="234"/>
        <end position="258"/>
    </location>
</feature>
<evidence type="ECO:0000256" key="6">
    <source>
        <dbReference type="SAM" id="Phobius"/>
    </source>
</evidence>
<sequence>MHQLRIESGRIWRGAFILTVAALFVKILSAVYRMPYQNFAGDVGFYVYQQVYPFYALAVALGGTGFPIVISKYIAESGRNKGIGEEATVRRHARIALFFLCGLIFVVLVLGAEPLTEVMGDQHLAPLLRTAAWVYLFVPFSAVLRGGFQGKDENMVPTAVSQIGEQVVRVSLIIGSSWFLFLHHGGAYQFGEAAITGSAIAPAASLLILILFIRKGTNRDVQEVPVNRSINWRLIGSLLLGGSVFSILALPLVLFQLVDSLSVIRLLHHAQIAEPRQAKGIYDRAYLLTQFGMIAAASLTASIVPGLAKLAARRKVQEIRRQATLALKISLAFGLAAACGLAAISGPVNIMLFRNDRGAVTFAIIAFTLLTLSVILTTSGMFEAAGHPVLPFLFLCLGAAVKLILNICLIPHFSIAGAALATCLATLLTAGLNSFALLRMRLINRIPTAALLKLAAASGVMLTAVYLFGRSHLPFGGSSRLAETATALVGAAGGAVLFIALLILLRYFTPNDIARLPLTGKLGMRRPSDL</sequence>
<dbReference type="InterPro" id="IPR002797">
    <property type="entry name" value="Polysacc_synth"/>
</dbReference>
<evidence type="ECO:0000256" key="4">
    <source>
        <dbReference type="ARBA" id="ARBA00022989"/>
    </source>
</evidence>
<dbReference type="RefSeq" id="WP_338062805.1">
    <property type="nucleotide sequence ID" value="NZ_CBCRXA010000019.1"/>
</dbReference>